<protein>
    <recommendedName>
        <fullName evidence="1">Smr domain-containing protein</fullName>
    </recommendedName>
</protein>
<dbReference type="InterPro" id="IPR036063">
    <property type="entry name" value="Smr_dom_sf"/>
</dbReference>
<feature type="domain" description="Smr" evidence="1">
    <location>
        <begin position="1"/>
        <end position="71"/>
    </location>
</feature>
<dbReference type="AlphaFoldDB" id="A0A381SII8"/>
<evidence type="ECO:0000259" key="1">
    <source>
        <dbReference type="PROSITE" id="PS50828"/>
    </source>
</evidence>
<organism evidence="2">
    <name type="scientific">marine metagenome</name>
    <dbReference type="NCBI Taxonomy" id="408172"/>
    <lineage>
        <taxon>unclassified sequences</taxon>
        <taxon>metagenomes</taxon>
        <taxon>ecological metagenomes</taxon>
    </lineage>
</organism>
<accession>A0A381SII8</accession>
<proteinExistence type="predicted"/>
<dbReference type="EMBL" id="UINC01003088">
    <property type="protein sequence ID" value="SVA03254.1"/>
    <property type="molecule type" value="Genomic_DNA"/>
</dbReference>
<reference evidence="2" key="1">
    <citation type="submission" date="2018-05" db="EMBL/GenBank/DDBJ databases">
        <authorList>
            <person name="Lanie J.A."/>
            <person name="Ng W.-L."/>
            <person name="Kazmierczak K.M."/>
            <person name="Andrzejewski T.M."/>
            <person name="Davidsen T.M."/>
            <person name="Wayne K.J."/>
            <person name="Tettelin H."/>
            <person name="Glass J.I."/>
            <person name="Rusch D."/>
            <person name="Podicherti R."/>
            <person name="Tsui H.-C.T."/>
            <person name="Winkler M.E."/>
        </authorList>
    </citation>
    <scope>NUCLEOTIDE SEQUENCE</scope>
</reference>
<dbReference type="Gene3D" id="3.30.1370.110">
    <property type="match status" value="1"/>
</dbReference>
<dbReference type="Pfam" id="PF01713">
    <property type="entry name" value="Smr"/>
    <property type="match status" value="1"/>
</dbReference>
<sequence length="94" mass="10413">MRVHEAIPAIEDHLQRCHDARLHISRINHGQGTGALKHLARETLSKSSLVARYYPAAHGDGSDGITIAELNYGGHRAFNRRANNSIVPKPLTRK</sequence>
<name>A0A381SII8_9ZZZZ</name>
<dbReference type="PROSITE" id="PS50828">
    <property type="entry name" value="SMR"/>
    <property type="match status" value="1"/>
</dbReference>
<gene>
    <name evidence="2" type="ORF">METZ01_LOCUS56108</name>
</gene>
<dbReference type="InterPro" id="IPR002625">
    <property type="entry name" value="Smr_dom"/>
</dbReference>
<evidence type="ECO:0000313" key="2">
    <source>
        <dbReference type="EMBL" id="SVA03254.1"/>
    </source>
</evidence>
<dbReference type="SUPFAM" id="SSF160443">
    <property type="entry name" value="SMR domain-like"/>
    <property type="match status" value="1"/>
</dbReference>